<keyword evidence="5" id="KW-0804">Transcription</keyword>
<dbReference type="PANTHER" id="PTHR36206">
    <property type="entry name" value="ASPERCRYPTIN BIOSYNTHESIS CLUSTER-SPECIFIC TRANSCRIPTION REGULATOR ATNN-RELATED"/>
    <property type="match status" value="1"/>
</dbReference>
<dbReference type="GeneID" id="19468243"/>
<dbReference type="RefSeq" id="XP_008076347.1">
    <property type="nucleotide sequence ID" value="XM_008078156.1"/>
</dbReference>
<evidence type="ECO:0000256" key="5">
    <source>
        <dbReference type="ARBA" id="ARBA00023163"/>
    </source>
</evidence>
<dbReference type="AlphaFoldDB" id="S3DF39"/>
<evidence type="ECO:0000256" key="3">
    <source>
        <dbReference type="ARBA" id="ARBA00023015"/>
    </source>
</evidence>
<gene>
    <name evidence="7" type="ORF">GLAREA_09195</name>
</gene>
<evidence type="ECO:0000256" key="6">
    <source>
        <dbReference type="ARBA" id="ARBA00023242"/>
    </source>
</evidence>
<evidence type="ECO:0000256" key="1">
    <source>
        <dbReference type="ARBA" id="ARBA00022723"/>
    </source>
</evidence>
<keyword evidence="3" id="KW-0805">Transcription regulation</keyword>
<dbReference type="KEGG" id="glz:GLAREA_09195"/>
<keyword evidence="6" id="KW-0539">Nucleus</keyword>
<keyword evidence="4" id="KW-0238">DNA-binding</keyword>
<sequence length="552" mass="62834">MFTRQNYLLDISDTRFATDQEFYYFTWFQNHVVLDVAPDFHTVEWSTSILQACDRLLPVRTAAIALAALAKASQSSKTARKQKTASMPSVDVTREALNHHAFALRWYQKAIRSMRGSFEHENPSVRTIIIYCIITACFDSAHGDQDAATAQIRTGIMALKDWRLDPRKSWNRSISLSSGRDSLTVDDCLVQSMTRMETQLMAIRVPSSARAYVSLLYDKVDLINSIPHSFGGIENARKSLDLIVQRTMNFNRPPVPVDPESAQQLPINPISPIGPHTMAVQCVFAPPPESRMFPQGYTHPRNHFFDVSHKILNNAHLQEYPDMEPELAAHDAYLDTWAMSFTPLLKSSIESGGQEAIRSLTLWIEMYSAKLFRSFAFKSEMEYDAFFPHFQNIVSNASLLQQVRESLPHSHKSQSILSKSRLTSNHNSAQINSSEETSLGFSFELGILPALQMTAMKCRDGPVRREALRLMEKHDRREGIHDSHVMAGIARWVIGLEGQLESNANEEDVVPVERRTTHLFLDFDWLKREVYMRCLMPGSTGWWLMKAGSFVW</sequence>
<proteinExistence type="predicted"/>
<organism evidence="7 8">
    <name type="scientific">Glarea lozoyensis (strain ATCC 20868 / MF5171)</name>
    <dbReference type="NCBI Taxonomy" id="1116229"/>
    <lineage>
        <taxon>Eukaryota</taxon>
        <taxon>Fungi</taxon>
        <taxon>Dikarya</taxon>
        <taxon>Ascomycota</taxon>
        <taxon>Pezizomycotina</taxon>
        <taxon>Leotiomycetes</taxon>
        <taxon>Helotiales</taxon>
        <taxon>Helotiaceae</taxon>
        <taxon>Glarea</taxon>
    </lineage>
</organism>
<keyword evidence="2" id="KW-0862">Zinc</keyword>
<protein>
    <submittedName>
        <fullName evidence="7">Uncharacterized protein</fullName>
    </submittedName>
</protein>
<dbReference type="GO" id="GO:0003677">
    <property type="term" value="F:DNA binding"/>
    <property type="evidence" value="ECO:0007669"/>
    <property type="project" value="UniProtKB-KW"/>
</dbReference>
<dbReference type="InterPro" id="IPR052360">
    <property type="entry name" value="Transcr_Regulatory_Proteins"/>
</dbReference>
<dbReference type="OrthoDB" id="2593732at2759"/>
<evidence type="ECO:0000313" key="8">
    <source>
        <dbReference type="Proteomes" id="UP000016922"/>
    </source>
</evidence>
<dbReference type="EMBL" id="KE145352">
    <property type="protein sequence ID" value="EPE37032.1"/>
    <property type="molecule type" value="Genomic_DNA"/>
</dbReference>
<reference evidence="7 8" key="1">
    <citation type="journal article" date="2013" name="BMC Genomics">
        <title>Genomics-driven discovery of the pneumocandin biosynthetic gene cluster in the fungus Glarea lozoyensis.</title>
        <authorList>
            <person name="Chen L."/>
            <person name="Yue Q."/>
            <person name="Zhang X."/>
            <person name="Xiang M."/>
            <person name="Wang C."/>
            <person name="Li S."/>
            <person name="Che Y."/>
            <person name="Ortiz-Lopez F.J."/>
            <person name="Bills G.F."/>
            <person name="Liu X."/>
            <person name="An Z."/>
        </authorList>
    </citation>
    <scope>NUCLEOTIDE SEQUENCE [LARGE SCALE GENOMIC DNA]</scope>
    <source>
        <strain evidence="8">ATCC 20868 / MF5171</strain>
    </source>
</reference>
<evidence type="ECO:0000256" key="4">
    <source>
        <dbReference type="ARBA" id="ARBA00023125"/>
    </source>
</evidence>
<keyword evidence="8" id="KW-1185">Reference proteome</keyword>
<dbReference type="Proteomes" id="UP000016922">
    <property type="component" value="Unassembled WGS sequence"/>
</dbReference>
<dbReference type="PANTHER" id="PTHR36206:SF4">
    <property type="entry name" value="HYPOTHETICAL CONSERVED PROTEIN (EUROFUNG)-RELATED"/>
    <property type="match status" value="1"/>
</dbReference>
<evidence type="ECO:0000256" key="2">
    <source>
        <dbReference type="ARBA" id="ARBA00022833"/>
    </source>
</evidence>
<name>S3DF39_GLAL2</name>
<evidence type="ECO:0000313" key="7">
    <source>
        <dbReference type="EMBL" id="EPE37032.1"/>
    </source>
</evidence>
<dbReference type="GO" id="GO:0046872">
    <property type="term" value="F:metal ion binding"/>
    <property type="evidence" value="ECO:0007669"/>
    <property type="project" value="UniProtKB-KW"/>
</dbReference>
<keyword evidence="1" id="KW-0479">Metal-binding</keyword>
<accession>S3DF39</accession>
<dbReference type="eggNOG" id="ENOG502SM93">
    <property type="taxonomic scope" value="Eukaryota"/>
</dbReference>
<dbReference type="HOGENOM" id="CLU_011409_2_1_1"/>